<dbReference type="Proteomes" id="UP000265520">
    <property type="component" value="Unassembled WGS sequence"/>
</dbReference>
<proteinExistence type="predicted"/>
<evidence type="ECO:0000313" key="1">
    <source>
        <dbReference type="EMBL" id="MCH91005.1"/>
    </source>
</evidence>
<keyword evidence="2" id="KW-1185">Reference proteome</keyword>
<name>A0A392MVG2_9FABA</name>
<sequence>MDTSESDIDIIVGGISSAPDIDLTGNSGTVDDALKEDALDDAEDLKNSIGEIWGSDVHSIDISTPKDAESYLLSKLLDALRYFN</sequence>
<organism evidence="1 2">
    <name type="scientific">Trifolium medium</name>
    <dbReference type="NCBI Taxonomy" id="97028"/>
    <lineage>
        <taxon>Eukaryota</taxon>
        <taxon>Viridiplantae</taxon>
        <taxon>Streptophyta</taxon>
        <taxon>Embryophyta</taxon>
        <taxon>Tracheophyta</taxon>
        <taxon>Spermatophyta</taxon>
        <taxon>Magnoliopsida</taxon>
        <taxon>eudicotyledons</taxon>
        <taxon>Gunneridae</taxon>
        <taxon>Pentapetalae</taxon>
        <taxon>rosids</taxon>
        <taxon>fabids</taxon>
        <taxon>Fabales</taxon>
        <taxon>Fabaceae</taxon>
        <taxon>Papilionoideae</taxon>
        <taxon>50 kb inversion clade</taxon>
        <taxon>NPAAA clade</taxon>
        <taxon>Hologalegina</taxon>
        <taxon>IRL clade</taxon>
        <taxon>Trifolieae</taxon>
        <taxon>Trifolium</taxon>
    </lineage>
</organism>
<evidence type="ECO:0000313" key="2">
    <source>
        <dbReference type="Proteomes" id="UP000265520"/>
    </source>
</evidence>
<accession>A0A392MVG2</accession>
<reference evidence="1 2" key="1">
    <citation type="journal article" date="2018" name="Front. Plant Sci.">
        <title>Red Clover (Trifolium pratense) and Zigzag Clover (T. medium) - A Picture of Genomic Similarities and Differences.</title>
        <authorList>
            <person name="Dluhosova J."/>
            <person name="Istvanek J."/>
            <person name="Nedelnik J."/>
            <person name="Repkova J."/>
        </authorList>
    </citation>
    <scope>NUCLEOTIDE SEQUENCE [LARGE SCALE GENOMIC DNA]</scope>
    <source>
        <strain evidence="2">cv. 10/8</strain>
        <tissue evidence="1">Leaf</tissue>
    </source>
</reference>
<dbReference type="EMBL" id="LXQA010019483">
    <property type="protein sequence ID" value="MCH91005.1"/>
    <property type="molecule type" value="Genomic_DNA"/>
</dbReference>
<protein>
    <submittedName>
        <fullName evidence="1">Ribosome 60S biogenesis amino-terminal protein</fullName>
    </submittedName>
</protein>
<feature type="non-terminal residue" evidence="1">
    <location>
        <position position="84"/>
    </location>
</feature>
<comment type="caution">
    <text evidence="1">The sequence shown here is derived from an EMBL/GenBank/DDBJ whole genome shotgun (WGS) entry which is preliminary data.</text>
</comment>
<dbReference type="AlphaFoldDB" id="A0A392MVG2"/>
<gene>
    <name evidence="1" type="ORF">A2U01_0011929</name>
</gene>